<dbReference type="PANTHER" id="PTHR33121:SF71">
    <property type="entry name" value="OXYGEN SENSOR PROTEIN DOSP"/>
    <property type="match status" value="1"/>
</dbReference>
<dbReference type="PROSITE" id="PS50883">
    <property type="entry name" value="EAL"/>
    <property type="match status" value="1"/>
</dbReference>
<dbReference type="SMART" id="SM00052">
    <property type="entry name" value="EAL"/>
    <property type="match status" value="1"/>
</dbReference>
<dbReference type="InterPro" id="IPR035919">
    <property type="entry name" value="EAL_sf"/>
</dbReference>
<reference evidence="2 3" key="1">
    <citation type="submission" date="2022-12" db="EMBL/GenBank/DDBJ databases">
        <title>Microbacterium terricola strain KV-448 chromosome, complete genome.</title>
        <authorList>
            <person name="Oshima T."/>
            <person name="Moriya T."/>
            <person name="Bessho Y."/>
        </authorList>
    </citation>
    <scope>NUCLEOTIDE SEQUENCE [LARGE SCALE GENOMIC DNA]</scope>
    <source>
        <strain evidence="2 3">KV-448</strain>
    </source>
</reference>
<dbReference type="EMBL" id="AP027141">
    <property type="protein sequence ID" value="BDV29592.1"/>
    <property type="molecule type" value="Genomic_DNA"/>
</dbReference>
<evidence type="ECO:0000259" key="1">
    <source>
        <dbReference type="PROSITE" id="PS50883"/>
    </source>
</evidence>
<name>A0ABM8DVE5_9MICO</name>
<organism evidence="2 3">
    <name type="scientific">Microbacterium terricola</name>
    <dbReference type="NCBI Taxonomy" id="344163"/>
    <lineage>
        <taxon>Bacteria</taxon>
        <taxon>Bacillati</taxon>
        <taxon>Actinomycetota</taxon>
        <taxon>Actinomycetes</taxon>
        <taxon>Micrococcales</taxon>
        <taxon>Microbacteriaceae</taxon>
        <taxon>Microbacterium</taxon>
    </lineage>
</organism>
<evidence type="ECO:0000313" key="3">
    <source>
        <dbReference type="Proteomes" id="UP001317779"/>
    </source>
</evidence>
<evidence type="ECO:0000313" key="2">
    <source>
        <dbReference type="EMBL" id="BDV29592.1"/>
    </source>
</evidence>
<dbReference type="Pfam" id="PF00563">
    <property type="entry name" value="EAL"/>
    <property type="match status" value="1"/>
</dbReference>
<gene>
    <name evidence="2" type="ORF">Microterr_02520</name>
</gene>
<dbReference type="SUPFAM" id="SSF141868">
    <property type="entry name" value="EAL domain-like"/>
    <property type="match status" value="1"/>
</dbReference>
<dbReference type="RefSeq" id="WP_263796599.1">
    <property type="nucleotide sequence ID" value="NZ_AP027141.1"/>
</dbReference>
<dbReference type="Gene3D" id="3.20.20.450">
    <property type="entry name" value="EAL domain"/>
    <property type="match status" value="1"/>
</dbReference>
<dbReference type="PANTHER" id="PTHR33121">
    <property type="entry name" value="CYCLIC DI-GMP PHOSPHODIESTERASE PDEF"/>
    <property type="match status" value="1"/>
</dbReference>
<protein>
    <recommendedName>
        <fullName evidence="1">EAL domain-containing protein</fullName>
    </recommendedName>
</protein>
<keyword evidence="3" id="KW-1185">Reference proteome</keyword>
<sequence>MIDIDDLAADLADAIRERDVFAAYQPQISLDTGRPVAVEVLCRWQHPVIGTISPETFISVAEQTGQIHTLGALMLGEALDAAAGWRAAGSDIQVAVNVSPLQIAEPAFLTHLEGELRRRELDSSALILEITESLPLVGSRAVIDLLRAIRTHGVGLSLDDFGTGHASLEQLESLPLSEVKLDGSLIRDGDAHTDAAVREVMTVARERGVRIVAEGIETPAHLARVVELRCDRAQGYFICRPRPKADIDRLLERGSEVAQGFLIV</sequence>
<proteinExistence type="predicted"/>
<dbReference type="InterPro" id="IPR001633">
    <property type="entry name" value="EAL_dom"/>
</dbReference>
<dbReference type="Proteomes" id="UP001317779">
    <property type="component" value="Chromosome"/>
</dbReference>
<dbReference type="InterPro" id="IPR050706">
    <property type="entry name" value="Cyclic-di-GMP_PDE-like"/>
</dbReference>
<feature type="domain" description="EAL" evidence="1">
    <location>
        <begin position="4"/>
        <end position="255"/>
    </location>
</feature>
<accession>A0ABM8DVE5</accession>
<dbReference type="CDD" id="cd01948">
    <property type="entry name" value="EAL"/>
    <property type="match status" value="1"/>
</dbReference>